<dbReference type="InterPro" id="IPR005107">
    <property type="entry name" value="CO_DH_flav_C"/>
</dbReference>
<dbReference type="InterPro" id="IPR036683">
    <property type="entry name" value="CO_DH_flav_C_dom_sf"/>
</dbReference>
<evidence type="ECO:0000313" key="4">
    <source>
        <dbReference type="EMBL" id="MCE7029649.1"/>
    </source>
</evidence>
<keyword evidence="2" id="KW-0274">FAD</keyword>
<dbReference type="AlphaFoldDB" id="A0A9X1T693"/>
<gene>
    <name evidence="4" type="ORF">LZD57_16795</name>
</gene>
<dbReference type="Proteomes" id="UP001139035">
    <property type="component" value="Unassembled WGS sequence"/>
</dbReference>
<evidence type="ECO:0000256" key="2">
    <source>
        <dbReference type="ARBA" id="ARBA00022827"/>
    </source>
</evidence>
<dbReference type="SMART" id="SM01092">
    <property type="entry name" value="CO_deh_flav_C"/>
    <property type="match status" value="1"/>
</dbReference>
<organism evidence="4 5">
    <name type="scientific">Jiella avicenniae</name>
    <dbReference type="NCBI Taxonomy" id="2907202"/>
    <lineage>
        <taxon>Bacteria</taxon>
        <taxon>Pseudomonadati</taxon>
        <taxon>Pseudomonadota</taxon>
        <taxon>Alphaproteobacteria</taxon>
        <taxon>Hyphomicrobiales</taxon>
        <taxon>Aurantimonadaceae</taxon>
        <taxon>Jiella</taxon>
    </lineage>
</organism>
<dbReference type="InterPro" id="IPR016166">
    <property type="entry name" value="FAD-bd_PCMH"/>
</dbReference>
<dbReference type="InterPro" id="IPR016167">
    <property type="entry name" value="FAD-bd_PCMH_sub1"/>
</dbReference>
<dbReference type="GO" id="GO:0071949">
    <property type="term" value="F:FAD binding"/>
    <property type="evidence" value="ECO:0007669"/>
    <property type="project" value="InterPro"/>
</dbReference>
<dbReference type="Gene3D" id="3.30.43.10">
    <property type="entry name" value="Uridine Diphospho-n-acetylenolpyruvylglucosamine Reductase, domain 2"/>
    <property type="match status" value="1"/>
</dbReference>
<evidence type="ECO:0000256" key="1">
    <source>
        <dbReference type="ARBA" id="ARBA00022630"/>
    </source>
</evidence>
<keyword evidence="5" id="KW-1185">Reference proteome</keyword>
<comment type="caution">
    <text evidence="4">The sequence shown here is derived from an EMBL/GenBank/DDBJ whole genome shotgun (WGS) entry which is preliminary data.</text>
</comment>
<evidence type="ECO:0000259" key="3">
    <source>
        <dbReference type="PROSITE" id="PS51387"/>
    </source>
</evidence>
<accession>A0A9X1T693</accession>
<dbReference type="Gene3D" id="3.30.465.10">
    <property type="match status" value="2"/>
</dbReference>
<name>A0A9X1T693_9HYPH</name>
<dbReference type="InterPro" id="IPR036318">
    <property type="entry name" value="FAD-bd_PCMH-like_sf"/>
</dbReference>
<feature type="domain" description="FAD-binding PCMH-type" evidence="3">
    <location>
        <begin position="1"/>
        <end position="226"/>
    </location>
</feature>
<proteinExistence type="predicted"/>
<dbReference type="InterPro" id="IPR002346">
    <property type="entry name" value="Mopterin_DH_FAD-bd"/>
</dbReference>
<dbReference type="RefSeq" id="WP_233720638.1">
    <property type="nucleotide sequence ID" value="NZ_JAJUWU010000017.1"/>
</dbReference>
<dbReference type="InterPro" id="IPR051312">
    <property type="entry name" value="Diverse_Substr_Oxidored"/>
</dbReference>
<dbReference type="EMBL" id="JAJUWU010000017">
    <property type="protein sequence ID" value="MCE7029649.1"/>
    <property type="molecule type" value="Genomic_DNA"/>
</dbReference>
<evidence type="ECO:0000313" key="5">
    <source>
        <dbReference type="Proteomes" id="UP001139035"/>
    </source>
</evidence>
<sequence length="352" mass="37143">MKPFRYQAPGSVDAAVEAVDPMGIAGQGGAFLAGGTTLIDLMKLHVVTPPSVTDVKNLGLDTIEESGGEVRIGARVTMAEAAEHPIFVERAPALSDALWKAASPQLRNVATLGGNVLQRTRCPYFRDNVSPCNKRDPGSGCAAIGGINRLLAVLGTSENCIATYAGDFANALILFDATVETQRAGEGPRQIPFDDLHVLPEDHPERETMLGDDELITGYRFDLPDWARRSVYVKARDRESYAFALASAAVALDLDGDTIREARVGLGGVATVPWRAREAEDFLQGKTVSEDTALEAGRIAFEGAKGYEHNAFKIPLGRQVVAKAILDAAGMDISGASDSGAGGTSATSEGAN</sequence>
<dbReference type="Pfam" id="PF00941">
    <property type="entry name" value="FAD_binding_5"/>
    <property type="match status" value="1"/>
</dbReference>
<dbReference type="PROSITE" id="PS51387">
    <property type="entry name" value="FAD_PCMH"/>
    <property type="match status" value="1"/>
</dbReference>
<reference evidence="4" key="1">
    <citation type="submission" date="2022-01" db="EMBL/GenBank/DDBJ databases">
        <title>Jiella avicenniae sp. nov., a novel endophytic bacterium isolated from bark of Avicennia marina.</title>
        <authorList>
            <person name="Tuo L."/>
        </authorList>
    </citation>
    <scope>NUCLEOTIDE SEQUENCE</scope>
    <source>
        <strain evidence="4">CBK1P-4</strain>
    </source>
</reference>
<keyword evidence="1" id="KW-0285">Flavoprotein</keyword>
<dbReference type="SUPFAM" id="SSF55447">
    <property type="entry name" value="CO dehydrogenase flavoprotein C-terminal domain-like"/>
    <property type="match status" value="1"/>
</dbReference>
<dbReference type="SUPFAM" id="SSF56176">
    <property type="entry name" value="FAD-binding/transporter-associated domain-like"/>
    <property type="match status" value="1"/>
</dbReference>
<dbReference type="GO" id="GO:0016491">
    <property type="term" value="F:oxidoreductase activity"/>
    <property type="evidence" value="ECO:0007669"/>
    <property type="project" value="InterPro"/>
</dbReference>
<dbReference type="PANTHER" id="PTHR42659:SF1">
    <property type="entry name" value="OXIDOREDUCTASE"/>
    <property type="match status" value="1"/>
</dbReference>
<dbReference type="PANTHER" id="PTHR42659">
    <property type="entry name" value="XANTHINE DEHYDROGENASE SUBUNIT C-RELATED"/>
    <property type="match status" value="1"/>
</dbReference>
<protein>
    <submittedName>
        <fullName evidence="4">Xanthine dehydrogenase family protein subunit M</fullName>
    </submittedName>
</protein>
<dbReference type="Gene3D" id="3.30.390.50">
    <property type="entry name" value="CO dehydrogenase flavoprotein, C-terminal domain"/>
    <property type="match status" value="1"/>
</dbReference>
<dbReference type="Pfam" id="PF03450">
    <property type="entry name" value="CO_deh_flav_C"/>
    <property type="match status" value="1"/>
</dbReference>
<dbReference type="InterPro" id="IPR016169">
    <property type="entry name" value="FAD-bd_PCMH_sub2"/>
</dbReference>